<dbReference type="GO" id="GO:0005634">
    <property type="term" value="C:nucleus"/>
    <property type="evidence" value="ECO:0007669"/>
    <property type="project" value="TreeGrafter"/>
</dbReference>
<evidence type="ECO:0000256" key="5">
    <source>
        <dbReference type="SAM" id="Coils"/>
    </source>
</evidence>
<dbReference type="InterPro" id="IPR001138">
    <property type="entry name" value="Zn2Cys6_DnaBD"/>
</dbReference>
<dbReference type="InterPro" id="IPR051127">
    <property type="entry name" value="Fungal_SecMet_Regulators"/>
</dbReference>
<dbReference type="Pfam" id="PF04082">
    <property type="entry name" value="Fungal_trans"/>
    <property type="match status" value="1"/>
</dbReference>
<dbReference type="SUPFAM" id="SSF57701">
    <property type="entry name" value="Zn2/Cys6 DNA-binding domain"/>
    <property type="match status" value="1"/>
</dbReference>
<dbReference type="VEuPathDB" id="FungiDB:SMAC_09695"/>
<evidence type="ECO:0000256" key="4">
    <source>
        <dbReference type="ARBA" id="ARBA00023242"/>
    </source>
</evidence>
<dbReference type="SMART" id="SM00066">
    <property type="entry name" value="GAL4"/>
    <property type="match status" value="1"/>
</dbReference>
<keyword evidence="2" id="KW-0805">Transcription regulation</keyword>
<dbReference type="GO" id="GO:0000981">
    <property type="term" value="F:DNA-binding transcription factor activity, RNA polymerase II-specific"/>
    <property type="evidence" value="ECO:0007669"/>
    <property type="project" value="InterPro"/>
</dbReference>
<feature type="region of interest" description="Disordered" evidence="6">
    <location>
        <begin position="118"/>
        <end position="181"/>
    </location>
</feature>
<feature type="domain" description="Zn(2)-C6 fungal-type" evidence="7">
    <location>
        <begin position="35"/>
        <end position="65"/>
    </location>
</feature>
<feature type="region of interest" description="Disordered" evidence="6">
    <location>
        <begin position="1"/>
        <end position="33"/>
    </location>
</feature>
<sequence length="843" mass="93349">MTESISKRGRQAEPDASQEGPAPKKQSTRKRAPLACEECRTRKRRCDGAVPICGGCTKRLSTCVYQAEVQEKAWHDNMIRSWRDRLKELEREEQLAAANGDTSGAGTVREVDIEAVGQPAPVTAPARAPVRAPTLSGPTRHDHGQRAPSIVDEPSLLQHSETPPEGPSSSGRPSPVVVSKKGHLEPAGVERLMRPIDQALTHNQTPVYRYANTTSTAAPFCSCDALLASGQWSLPLRRQADELVRVYFTRVHRMYPILHQPTFVKQYQRLWAPAHENPTVCSGICRQKSLHKAFPALVNAVFAMASLFGPHDAEKNSARATTFFNQTQKLDLLDIIDEEVGIELVQLLLLMGFYLQSTEKFSKCWNITGLAIRMAQNMGLQLSVQDAKTRGLLTSQPTQLECEMRLRVWYGCVLLDREISMSFGRPLMITNASNDKLQLPHAIDDEYLSDKPGAERGTQPPGQQSMLESYIQTIKLYDILGQVLDREEWRDGSAFARVAPADLGSVPDNVAANTQSMLDLDTLIMEWMDSLPEYLRYEPSPENDRRQDGAGDLTPENEIPPTDFTAQAKRLHARFHHVRVLILRPALEQLFCKQRRSQQSQQLPKPSRIKVAVVQDLMQSEIAAQCVLSADSLVRCLATHIHSQSLTAWWYNIGYLHTAGSTLLMGQLCSFGGSAVRPDSLSASWKLCLECISRYTGVSSIANKSYHLLKDSAKHLLSGDNVSRQYGSLTGYAKAQQDQDSDSTSQNYRQPTPSLRHSVSLAMDCSAASTDNQMPMDVLDPSETCLAAWEPTGAAVGSNLPQSLNSDAWTATDPSGSAYWPFVPFFSQLESLPSDFDLSALDT</sequence>
<dbReference type="PANTHER" id="PTHR47424:SF4">
    <property type="entry name" value="ZN(II)2CYS6 TRANSCRIPTION FACTOR (EUROFUNG)"/>
    <property type="match status" value="1"/>
</dbReference>
<evidence type="ECO:0000313" key="8">
    <source>
        <dbReference type="EMBL" id="KAA8622055.1"/>
    </source>
</evidence>
<keyword evidence="3" id="KW-0804">Transcription</keyword>
<dbReference type="PROSITE" id="PS00463">
    <property type="entry name" value="ZN2_CY6_FUNGAL_1"/>
    <property type="match status" value="1"/>
</dbReference>
<feature type="compositionally biased region" description="Polar residues" evidence="6">
    <location>
        <begin position="747"/>
        <end position="757"/>
    </location>
</feature>
<dbReference type="GO" id="GO:0006351">
    <property type="term" value="P:DNA-templated transcription"/>
    <property type="evidence" value="ECO:0007669"/>
    <property type="project" value="InterPro"/>
</dbReference>
<feature type="compositionally biased region" description="Low complexity" evidence="6">
    <location>
        <begin position="160"/>
        <end position="179"/>
    </location>
</feature>
<dbReference type="PROSITE" id="PS50048">
    <property type="entry name" value="ZN2_CY6_FUNGAL_2"/>
    <property type="match status" value="1"/>
</dbReference>
<dbReference type="CDD" id="cd00067">
    <property type="entry name" value="GAL4"/>
    <property type="match status" value="1"/>
</dbReference>
<dbReference type="InterPro" id="IPR007219">
    <property type="entry name" value="XnlR_reg_dom"/>
</dbReference>
<feature type="region of interest" description="Disordered" evidence="6">
    <location>
        <begin position="733"/>
        <end position="757"/>
    </location>
</feature>
<feature type="coiled-coil region" evidence="5">
    <location>
        <begin position="72"/>
        <end position="99"/>
    </location>
</feature>
<evidence type="ECO:0000256" key="1">
    <source>
        <dbReference type="ARBA" id="ARBA00022723"/>
    </source>
</evidence>
<feature type="region of interest" description="Disordered" evidence="6">
    <location>
        <begin position="536"/>
        <end position="561"/>
    </location>
</feature>
<dbReference type="GO" id="GO:0008270">
    <property type="term" value="F:zinc ion binding"/>
    <property type="evidence" value="ECO:0007669"/>
    <property type="project" value="InterPro"/>
</dbReference>
<evidence type="ECO:0000256" key="3">
    <source>
        <dbReference type="ARBA" id="ARBA00023163"/>
    </source>
</evidence>
<feature type="compositionally biased region" description="Low complexity" evidence="6">
    <location>
        <begin position="736"/>
        <end position="746"/>
    </location>
</feature>
<dbReference type="InterPro" id="IPR036864">
    <property type="entry name" value="Zn2-C6_fun-type_DNA-bd_sf"/>
</dbReference>
<evidence type="ECO:0000313" key="9">
    <source>
        <dbReference type="Proteomes" id="UP000433876"/>
    </source>
</evidence>
<accession>A0A8S8Z9E9</accession>
<gene>
    <name evidence="8" type="ORF">SMACR_09695</name>
</gene>
<keyword evidence="4" id="KW-0539">Nucleus</keyword>
<reference evidence="8 9" key="1">
    <citation type="submission" date="2017-07" db="EMBL/GenBank/DDBJ databases">
        <title>Genome sequence of the Sordaria macrospora wild type strain R19027.</title>
        <authorList>
            <person name="Nowrousian M."/>
            <person name="Teichert I."/>
            <person name="Kueck U."/>
        </authorList>
    </citation>
    <scope>NUCLEOTIDE SEQUENCE [LARGE SCALE GENOMIC DNA]</scope>
    <source>
        <strain evidence="8 9">R19027</strain>
        <tissue evidence="8">Mycelium</tissue>
    </source>
</reference>
<comment type="caution">
    <text evidence="8">The sequence shown here is derived from an EMBL/GenBank/DDBJ whole genome shotgun (WGS) entry which is preliminary data.</text>
</comment>
<dbReference type="CDD" id="cd12148">
    <property type="entry name" value="fungal_TF_MHR"/>
    <property type="match status" value="1"/>
</dbReference>
<dbReference type="PANTHER" id="PTHR47424">
    <property type="entry name" value="REGULATORY PROTEIN GAL4"/>
    <property type="match status" value="1"/>
</dbReference>
<dbReference type="AlphaFoldDB" id="A0A8S8Z9E9"/>
<keyword evidence="5" id="KW-0175">Coiled coil</keyword>
<dbReference type="GO" id="GO:0000978">
    <property type="term" value="F:RNA polymerase II cis-regulatory region sequence-specific DNA binding"/>
    <property type="evidence" value="ECO:0007669"/>
    <property type="project" value="TreeGrafter"/>
</dbReference>
<proteinExistence type="predicted"/>
<dbReference type="EMBL" id="NMPR01000342">
    <property type="protein sequence ID" value="KAA8622055.1"/>
    <property type="molecule type" value="Genomic_DNA"/>
</dbReference>
<dbReference type="SMART" id="SM00906">
    <property type="entry name" value="Fungal_trans"/>
    <property type="match status" value="1"/>
</dbReference>
<name>A0A8S8Z9E9_SORMA</name>
<keyword evidence="1" id="KW-0479">Metal-binding</keyword>
<protein>
    <recommendedName>
        <fullName evidence="7">Zn(2)-C6 fungal-type domain-containing protein</fullName>
    </recommendedName>
</protein>
<organism evidence="8 9">
    <name type="scientific">Sordaria macrospora</name>
    <dbReference type="NCBI Taxonomy" id="5147"/>
    <lineage>
        <taxon>Eukaryota</taxon>
        <taxon>Fungi</taxon>
        <taxon>Dikarya</taxon>
        <taxon>Ascomycota</taxon>
        <taxon>Pezizomycotina</taxon>
        <taxon>Sordariomycetes</taxon>
        <taxon>Sordariomycetidae</taxon>
        <taxon>Sordariales</taxon>
        <taxon>Sordariaceae</taxon>
        <taxon>Sordaria</taxon>
    </lineage>
</organism>
<dbReference type="Proteomes" id="UP000433876">
    <property type="component" value="Unassembled WGS sequence"/>
</dbReference>
<dbReference type="Gene3D" id="4.10.240.10">
    <property type="entry name" value="Zn(2)-C6 fungal-type DNA-binding domain"/>
    <property type="match status" value="1"/>
</dbReference>
<dbReference type="Pfam" id="PF00172">
    <property type="entry name" value="Zn_clus"/>
    <property type="match status" value="1"/>
</dbReference>
<dbReference type="GO" id="GO:0000435">
    <property type="term" value="P:positive regulation of transcription from RNA polymerase II promoter by galactose"/>
    <property type="evidence" value="ECO:0007669"/>
    <property type="project" value="TreeGrafter"/>
</dbReference>
<feature type="compositionally biased region" description="Low complexity" evidence="6">
    <location>
        <begin position="119"/>
        <end position="134"/>
    </location>
</feature>
<evidence type="ECO:0000259" key="7">
    <source>
        <dbReference type="PROSITE" id="PS50048"/>
    </source>
</evidence>
<evidence type="ECO:0000256" key="6">
    <source>
        <dbReference type="SAM" id="MobiDB-lite"/>
    </source>
</evidence>
<evidence type="ECO:0000256" key="2">
    <source>
        <dbReference type="ARBA" id="ARBA00023015"/>
    </source>
</evidence>